<keyword evidence="3" id="KW-1185">Reference proteome</keyword>
<accession>A0A9W6KI07</accession>
<dbReference type="InterPro" id="IPR000835">
    <property type="entry name" value="HTH_MarR-typ"/>
</dbReference>
<proteinExistence type="predicted"/>
<dbReference type="Gene3D" id="1.10.10.10">
    <property type="entry name" value="Winged helix-like DNA-binding domain superfamily/Winged helix DNA-binding domain"/>
    <property type="match status" value="1"/>
</dbReference>
<comment type="caution">
    <text evidence="2">The sequence shown here is derived from an EMBL/GenBank/DDBJ whole genome shotgun (WGS) entry which is preliminary data.</text>
</comment>
<evidence type="ECO:0000313" key="3">
    <source>
        <dbReference type="Proteomes" id="UP001143480"/>
    </source>
</evidence>
<evidence type="ECO:0000313" key="2">
    <source>
        <dbReference type="EMBL" id="GLK99888.1"/>
    </source>
</evidence>
<protein>
    <recommendedName>
        <fullName evidence="1">HTH marR-type domain-containing protein</fullName>
    </recommendedName>
</protein>
<dbReference type="AlphaFoldDB" id="A0A9W6KI07"/>
<dbReference type="Pfam" id="PF01047">
    <property type="entry name" value="MarR"/>
    <property type="match status" value="1"/>
</dbReference>
<dbReference type="PROSITE" id="PS50995">
    <property type="entry name" value="HTH_MARR_2"/>
    <property type="match status" value="1"/>
</dbReference>
<dbReference type="SUPFAM" id="SSF46785">
    <property type="entry name" value="Winged helix' DNA-binding domain"/>
    <property type="match status" value="1"/>
</dbReference>
<feature type="domain" description="HTH marR-type" evidence="1">
    <location>
        <begin position="14"/>
        <end position="148"/>
    </location>
</feature>
<dbReference type="SMART" id="SM00347">
    <property type="entry name" value="HTH_MARR"/>
    <property type="match status" value="1"/>
</dbReference>
<evidence type="ECO:0000259" key="1">
    <source>
        <dbReference type="PROSITE" id="PS50995"/>
    </source>
</evidence>
<dbReference type="RefSeq" id="WP_261959781.1">
    <property type="nucleotide sequence ID" value="NZ_BAAAXA010000001.1"/>
</dbReference>
<reference evidence="2" key="2">
    <citation type="submission" date="2023-01" db="EMBL/GenBank/DDBJ databases">
        <authorList>
            <person name="Sun Q."/>
            <person name="Evtushenko L."/>
        </authorList>
    </citation>
    <scope>NUCLEOTIDE SEQUENCE</scope>
    <source>
        <strain evidence="2">VKM Ac-1321</strain>
    </source>
</reference>
<dbReference type="PANTHER" id="PTHR33164:SF94">
    <property type="entry name" value="TRANSCRIPTIONAL REGULATORY PROTEIN-RELATED"/>
    <property type="match status" value="1"/>
</dbReference>
<dbReference type="GO" id="GO:0006950">
    <property type="term" value="P:response to stress"/>
    <property type="evidence" value="ECO:0007669"/>
    <property type="project" value="TreeGrafter"/>
</dbReference>
<dbReference type="GO" id="GO:0003700">
    <property type="term" value="F:DNA-binding transcription factor activity"/>
    <property type="evidence" value="ECO:0007669"/>
    <property type="project" value="InterPro"/>
</dbReference>
<dbReference type="Proteomes" id="UP001143480">
    <property type="component" value="Unassembled WGS sequence"/>
</dbReference>
<dbReference type="EMBL" id="BSFP01000005">
    <property type="protein sequence ID" value="GLK99888.1"/>
    <property type="molecule type" value="Genomic_DNA"/>
</dbReference>
<sequence length="173" mass="18435">MPKDAPALDAGIADSEALEALLAASRAMVGIAARSLADIDPDVTLPQYRALIVLAARGPQRVADISAELQVVASTGTRMCDRLVRKGLARRSRPTSDRRVVKLTLTAAGRRLVNKVTESRRKQLAAVVAATADVWHPAVAPALRAFAAASGEVPESEWWLGYPSLDEEFEAPA</sequence>
<reference evidence="2" key="1">
    <citation type="journal article" date="2014" name="Int. J. Syst. Evol. Microbiol.">
        <title>Complete genome sequence of Corynebacterium casei LMG S-19264T (=DSM 44701T), isolated from a smear-ripened cheese.</title>
        <authorList>
            <consortium name="US DOE Joint Genome Institute (JGI-PGF)"/>
            <person name="Walter F."/>
            <person name="Albersmeier A."/>
            <person name="Kalinowski J."/>
            <person name="Ruckert C."/>
        </authorList>
    </citation>
    <scope>NUCLEOTIDE SEQUENCE</scope>
    <source>
        <strain evidence="2">VKM Ac-1321</strain>
    </source>
</reference>
<dbReference type="PRINTS" id="PR00598">
    <property type="entry name" value="HTHMARR"/>
</dbReference>
<dbReference type="PANTHER" id="PTHR33164">
    <property type="entry name" value="TRANSCRIPTIONAL REGULATOR, MARR FAMILY"/>
    <property type="match status" value="1"/>
</dbReference>
<organism evidence="2 3">
    <name type="scientific">Dactylosporangium matsuzakiense</name>
    <dbReference type="NCBI Taxonomy" id="53360"/>
    <lineage>
        <taxon>Bacteria</taxon>
        <taxon>Bacillati</taxon>
        <taxon>Actinomycetota</taxon>
        <taxon>Actinomycetes</taxon>
        <taxon>Micromonosporales</taxon>
        <taxon>Micromonosporaceae</taxon>
        <taxon>Dactylosporangium</taxon>
    </lineage>
</organism>
<gene>
    <name evidence="2" type="ORF">GCM10017581_016290</name>
</gene>
<dbReference type="InterPro" id="IPR036390">
    <property type="entry name" value="WH_DNA-bd_sf"/>
</dbReference>
<dbReference type="InterPro" id="IPR036388">
    <property type="entry name" value="WH-like_DNA-bd_sf"/>
</dbReference>
<dbReference type="InterPro" id="IPR039422">
    <property type="entry name" value="MarR/SlyA-like"/>
</dbReference>
<name>A0A9W6KI07_9ACTN</name>